<dbReference type="Proteomes" id="UP000186601">
    <property type="component" value="Unassembled WGS sequence"/>
</dbReference>
<accession>A0A2R6NNQ8</accession>
<proteinExistence type="predicted"/>
<dbReference type="EMBL" id="MLYV02001019">
    <property type="protein sequence ID" value="PSR74090.1"/>
    <property type="molecule type" value="Genomic_DNA"/>
</dbReference>
<keyword evidence="2" id="KW-1185">Reference proteome</keyword>
<protein>
    <submittedName>
        <fullName evidence="1">Uncharacterized protein</fullName>
    </submittedName>
</protein>
<name>A0A2R6NNQ8_9APHY</name>
<gene>
    <name evidence="1" type="ORF">PHLCEN_2v10046</name>
</gene>
<evidence type="ECO:0000313" key="1">
    <source>
        <dbReference type="EMBL" id="PSR74090.1"/>
    </source>
</evidence>
<reference evidence="1 2" key="1">
    <citation type="submission" date="2018-02" db="EMBL/GenBank/DDBJ databases">
        <title>Genome sequence of the basidiomycete white-rot fungus Phlebia centrifuga.</title>
        <authorList>
            <person name="Granchi Z."/>
            <person name="Peng M."/>
            <person name="de Vries R.P."/>
            <person name="Hilden K."/>
            <person name="Makela M.R."/>
            <person name="Grigoriev I."/>
            <person name="Riley R."/>
        </authorList>
    </citation>
    <scope>NUCLEOTIDE SEQUENCE [LARGE SCALE GENOMIC DNA]</scope>
    <source>
        <strain evidence="1 2">FBCC195</strain>
    </source>
</reference>
<dbReference type="AlphaFoldDB" id="A0A2R6NNQ8"/>
<evidence type="ECO:0000313" key="2">
    <source>
        <dbReference type="Proteomes" id="UP000186601"/>
    </source>
</evidence>
<sequence>MMGIQAQETGQGECGARSTLNAIPLPYPSSSHSINTSLNWHQLLTRHACACQQAAPPGSGVFYHSKGSDAICQAPLTMGDVGFV</sequence>
<comment type="caution">
    <text evidence="1">The sequence shown here is derived from an EMBL/GenBank/DDBJ whole genome shotgun (WGS) entry which is preliminary data.</text>
</comment>
<organism evidence="1 2">
    <name type="scientific">Hermanssonia centrifuga</name>
    <dbReference type="NCBI Taxonomy" id="98765"/>
    <lineage>
        <taxon>Eukaryota</taxon>
        <taxon>Fungi</taxon>
        <taxon>Dikarya</taxon>
        <taxon>Basidiomycota</taxon>
        <taxon>Agaricomycotina</taxon>
        <taxon>Agaricomycetes</taxon>
        <taxon>Polyporales</taxon>
        <taxon>Meruliaceae</taxon>
        <taxon>Hermanssonia</taxon>
    </lineage>
</organism>